<keyword evidence="2" id="KW-1185">Reference proteome</keyword>
<dbReference type="Proteomes" id="UP000054097">
    <property type="component" value="Unassembled WGS sequence"/>
</dbReference>
<reference evidence="2" key="2">
    <citation type="submission" date="2015-01" db="EMBL/GenBank/DDBJ databases">
        <title>Evolutionary Origins and Diversification of the Mycorrhizal Mutualists.</title>
        <authorList>
            <consortium name="DOE Joint Genome Institute"/>
            <consortium name="Mycorrhizal Genomics Consortium"/>
            <person name="Kohler A."/>
            <person name="Kuo A."/>
            <person name="Nagy L.G."/>
            <person name="Floudas D."/>
            <person name="Copeland A."/>
            <person name="Barry K.W."/>
            <person name="Cichocki N."/>
            <person name="Veneault-Fourrey C."/>
            <person name="LaButti K."/>
            <person name="Lindquist E.A."/>
            <person name="Lipzen A."/>
            <person name="Lundell T."/>
            <person name="Morin E."/>
            <person name="Murat C."/>
            <person name="Riley R."/>
            <person name="Ohm R."/>
            <person name="Sun H."/>
            <person name="Tunlid A."/>
            <person name="Henrissat B."/>
            <person name="Grigoriev I.V."/>
            <person name="Hibbett D.S."/>
            <person name="Martin F."/>
        </authorList>
    </citation>
    <scope>NUCLEOTIDE SEQUENCE [LARGE SCALE GENOMIC DNA]</scope>
    <source>
        <strain evidence="2">MAFF 305830</strain>
    </source>
</reference>
<proteinExistence type="predicted"/>
<evidence type="ECO:0000313" key="2">
    <source>
        <dbReference type="Proteomes" id="UP000054097"/>
    </source>
</evidence>
<sequence length="116" mass="12841">MEFKDILVASSTPLHPHMADDARIFVRLIVDGKTRGETPSMSIDPINGVWETDTSFQISQNSEVIYLEILASKGDTVNPIASIKLGIPELLSQVMTQTDGGKFVYTSNHSFDRMIL</sequence>
<accession>A0A0C3AZU2</accession>
<reference evidence="1 2" key="1">
    <citation type="submission" date="2014-04" db="EMBL/GenBank/DDBJ databases">
        <authorList>
            <consortium name="DOE Joint Genome Institute"/>
            <person name="Kuo A."/>
            <person name="Zuccaro A."/>
            <person name="Kohler A."/>
            <person name="Nagy L.G."/>
            <person name="Floudas D."/>
            <person name="Copeland A."/>
            <person name="Barry K.W."/>
            <person name="Cichocki N."/>
            <person name="Veneault-Fourrey C."/>
            <person name="LaButti K."/>
            <person name="Lindquist E.A."/>
            <person name="Lipzen A."/>
            <person name="Lundell T."/>
            <person name="Morin E."/>
            <person name="Murat C."/>
            <person name="Sun H."/>
            <person name="Tunlid A."/>
            <person name="Henrissat B."/>
            <person name="Grigoriev I.V."/>
            <person name="Hibbett D.S."/>
            <person name="Martin F."/>
            <person name="Nordberg H.P."/>
            <person name="Cantor M.N."/>
            <person name="Hua S.X."/>
        </authorList>
    </citation>
    <scope>NUCLEOTIDE SEQUENCE [LARGE SCALE GENOMIC DNA]</scope>
    <source>
        <strain evidence="1 2">MAFF 305830</strain>
    </source>
</reference>
<feature type="non-terminal residue" evidence="1">
    <location>
        <position position="116"/>
    </location>
</feature>
<gene>
    <name evidence="1" type="ORF">M408DRAFT_328448</name>
</gene>
<name>A0A0C3AZU2_SERVB</name>
<evidence type="ECO:0008006" key="3">
    <source>
        <dbReference type="Google" id="ProtNLM"/>
    </source>
</evidence>
<dbReference type="OrthoDB" id="10600027at2759"/>
<dbReference type="EMBL" id="KN824286">
    <property type="protein sequence ID" value="KIM30030.1"/>
    <property type="molecule type" value="Genomic_DNA"/>
</dbReference>
<evidence type="ECO:0000313" key="1">
    <source>
        <dbReference type="EMBL" id="KIM30030.1"/>
    </source>
</evidence>
<dbReference type="AlphaFoldDB" id="A0A0C3AZU2"/>
<dbReference type="HOGENOM" id="CLU_2102820_0_0_1"/>
<protein>
    <recommendedName>
        <fullName evidence="3">C2 domain-containing protein</fullName>
    </recommendedName>
</protein>
<organism evidence="1 2">
    <name type="scientific">Serendipita vermifera MAFF 305830</name>
    <dbReference type="NCBI Taxonomy" id="933852"/>
    <lineage>
        <taxon>Eukaryota</taxon>
        <taxon>Fungi</taxon>
        <taxon>Dikarya</taxon>
        <taxon>Basidiomycota</taxon>
        <taxon>Agaricomycotina</taxon>
        <taxon>Agaricomycetes</taxon>
        <taxon>Sebacinales</taxon>
        <taxon>Serendipitaceae</taxon>
        <taxon>Serendipita</taxon>
    </lineage>
</organism>